<keyword evidence="2" id="KW-1185">Reference proteome</keyword>
<dbReference type="OrthoDB" id="2676599at2759"/>
<dbReference type="GeneID" id="64625987"/>
<dbReference type="AlphaFoldDB" id="A0A9P7DQP4"/>
<accession>A0A9P7DQP4</accession>
<evidence type="ECO:0000313" key="2">
    <source>
        <dbReference type="Proteomes" id="UP000807769"/>
    </source>
</evidence>
<name>A0A9P7DQP4_9AGAM</name>
<evidence type="ECO:0000313" key="1">
    <source>
        <dbReference type="EMBL" id="KAG1800695.1"/>
    </source>
</evidence>
<dbReference type="Proteomes" id="UP000807769">
    <property type="component" value="Unassembled WGS sequence"/>
</dbReference>
<reference evidence="1" key="1">
    <citation type="journal article" date="2020" name="New Phytol.">
        <title>Comparative genomics reveals dynamic genome evolution in host specialist ectomycorrhizal fungi.</title>
        <authorList>
            <person name="Lofgren L.A."/>
            <person name="Nguyen N.H."/>
            <person name="Vilgalys R."/>
            <person name="Ruytinx J."/>
            <person name="Liao H.L."/>
            <person name="Branco S."/>
            <person name="Kuo A."/>
            <person name="LaButti K."/>
            <person name="Lipzen A."/>
            <person name="Andreopoulos W."/>
            <person name="Pangilinan J."/>
            <person name="Riley R."/>
            <person name="Hundley H."/>
            <person name="Na H."/>
            <person name="Barry K."/>
            <person name="Grigoriev I.V."/>
            <person name="Stajich J.E."/>
            <person name="Kennedy P.G."/>
        </authorList>
    </citation>
    <scope>NUCLEOTIDE SEQUENCE</scope>
    <source>
        <strain evidence="1">MN1</strain>
    </source>
</reference>
<comment type="caution">
    <text evidence="1">The sequence shown here is derived from an EMBL/GenBank/DDBJ whole genome shotgun (WGS) entry which is preliminary data.</text>
</comment>
<dbReference type="RefSeq" id="XP_041185960.1">
    <property type="nucleotide sequence ID" value="XM_041331970.1"/>
</dbReference>
<proteinExistence type="predicted"/>
<feature type="non-terminal residue" evidence="1">
    <location>
        <position position="1"/>
    </location>
</feature>
<gene>
    <name evidence="1" type="ORF">BJ212DRAFT_1287078</name>
</gene>
<protein>
    <submittedName>
        <fullName evidence="1">Uncharacterized protein</fullName>
    </submittedName>
</protein>
<sequence length="115" mass="13852">AAAVKDPRAALVVKDEQLTWEEFNKAAPRMIMSMRVHDWPNDRVQMHIQFWTVLQEHCWCHTPDMLKQRALLLYQSQQRHRWHLTVGTVHDWSLEEINQDLLLEARKDLFNEQHD</sequence>
<dbReference type="EMBL" id="JABBWG010000107">
    <property type="protein sequence ID" value="KAG1800695.1"/>
    <property type="molecule type" value="Genomic_DNA"/>
</dbReference>
<organism evidence="1 2">
    <name type="scientific">Suillus subaureus</name>
    <dbReference type="NCBI Taxonomy" id="48587"/>
    <lineage>
        <taxon>Eukaryota</taxon>
        <taxon>Fungi</taxon>
        <taxon>Dikarya</taxon>
        <taxon>Basidiomycota</taxon>
        <taxon>Agaricomycotina</taxon>
        <taxon>Agaricomycetes</taxon>
        <taxon>Agaricomycetidae</taxon>
        <taxon>Boletales</taxon>
        <taxon>Suillineae</taxon>
        <taxon>Suillaceae</taxon>
        <taxon>Suillus</taxon>
    </lineage>
</organism>